<dbReference type="Pfam" id="PF00856">
    <property type="entry name" value="SET"/>
    <property type="match status" value="1"/>
</dbReference>
<evidence type="ECO:0000313" key="2">
    <source>
        <dbReference type="EMBL" id="PPJ53338.1"/>
    </source>
</evidence>
<keyword evidence="3" id="KW-1185">Reference proteome</keyword>
<dbReference type="EMBL" id="PNEN01000579">
    <property type="protein sequence ID" value="PPJ53338.1"/>
    <property type="molecule type" value="Genomic_DNA"/>
</dbReference>
<organism evidence="2 3">
    <name type="scientific">Cercospora berteroae</name>
    <dbReference type="NCBI Taxonomy" id="357750"/>
    <lineage>
        <taxon>Eukaryota</taxon>
        <taxon>Fungi</taxon>
        <taxon>Dikarya</taxon>
        <taxon>Ascomycota</taxon>
        <taxon>Pezizomycotina</taxon>
        <taxon>Dothideomycetes</taxon>
        <taxon>Dothideomycetidae</taxon>
        <taxon>Mycosphaerellales</taxon>
        <taxon>Mycosphaerellaceae</taxon>
        <taxon>Cercospora</taxon>
    </lineage>
</organism>
<name>A0A2S6C0T2_9PEZI</name>
<dbReference type="InterPro" id="IPR001214">
    <property type="entry name" value="SET_dom"/>
</dbReference>
<evidence type="ECO:0000313" key="3">
    <source>
        <dbReference type="Proteomes" id="UP000237631"/>
    </source>
</evidence>
<gene>
    <name evidence="2" type="ORF">CBER1_00975</name>
</gene>
<dbReference type="SUPFAM" id="SSF82199">
    <property type="entry name" value="SET domain"/>
    <property type="match status" value="1"/>
</dbReference>
<sequence>MAGARHCFAARQWLSARPDAAAILVGASPVDVRPAGDGRGQGLFTTRALPAFTEILSEAPAILLRPTDDLPQLYEQYIALRESGSDAVQNKYVALSYHDLPERAARLREKLGERGFDTGSADEMVRVASIMQNNAFNVDLGHGTGENHRALFLDVARINHSCAPNAHVCFYQPERPDGRGRMVIHSLRDLQANEEVLIAYFSILLPTTDRQDKASKWGFRCLCSACQPQDAAHEHQRKAITDFTAKQAALMHDARPTMKQITDLIAVGIKLIGKVDAHGRLRPAIPDLYDNIAMLRAKGLLVQRKEKQREGVLEFLEQATIYEAKLTGVGSPATKRRLLKLEQFAAQKGAAGSAKLVASENNVYSVAWT</sequence>
<dbReference type="PANTHER" id="PTHR47332">
    <property type="entry name" value="SET DOMAIN-CONTAINING PROTEIN 5"/>
    <property type="match status" value="1"/>
</dbReference>
<proteinExistence type="predicted"/>
<protein>
    <recommendedName>
        <fullName evidence="1">SET domain-containing protein</fullName>
    </recommendedName>
</protein>
<dbReference type="InterPro" id="IPR053185">
    <property type="entry name" value="SET_domain_protein"/>
</dbReference>
<dbReference type="Proteomes" id="UP000237631">
    <property type="component" value="Unassembled WGS sequence"/>
</dbReference>
<dbReference type="Gene3D" id="2.170.270.10">
    <property type="entry name" value="SET domain"/>
    <property type="match status" value="1"/>
</dbReference>
<dbReference type="AlphaFoldDB" id="A0A2S6C0T2"/>
<dbReference type="InterPro" id="IPR046341">
    <property type="entry name" value="SET_dom_sf"/>
</dbReference>
<dbReference type="STRING" id="357750.A0A2S6C0T2"/>
<accession>A0A2S6C0T2</accession>
<dbReference type="OrthoDB" id="265717at2759"/>
<dbReference type="PROSITE" id="PS50280">
    <property type="entry name" value="SET"/>
    <property type="match status" value="1"/>
</dbReference>
<comment type="caution">
    <text evidence="2">The sequence shown here is derived from an EMBL/GenBank/DDBJ whole genome shotgun (WGS) entry which is preliminary data.</text>
</comment>
<dbReference type="SMART" id="SM00317">
    <property type="entry name" value="SET"/>
    <property type="match status" value="1"/>
</dbReference>
<reference evidence="3" key="1">
    <citation type="journal article" date="2017" name="bioRxiv">
        <title>Conservation of a gene cluster reveals novel cercosporin biosynthetic mechanisms and extends production to the genus Colletotrichum.</title>
        <authorList>
            <person name="de Jonge R."/>
            <person name="Ebert M.K."/>
            <person name="Huitt-Roehl C.R."/>
            <person name="Pal P."/>
            <person name="Suttle J.C."/>
            <person name="Spanner R.E."/>
            <person name="Neubauer J.D."/>
            <person name="Jurick W.M.II."/>
            <person name="Stott K.A."/>
            <person name="Secor G.A."/>
            <person name="Thomma B.P.H.J."/>
            <person name="Van de Peer Y."/>
            <person name="Townsend C.A."/>
            <person name="Bolton M.D."/>
        </authorList>
    </citation>
    <scope>NUCLEOTIDE SEQUENCE [LARGE SCALE GENOMIC DNA]</scope>
    <source>
        <strain evidence="3">CBS538.71</strain>
    </source>
</reference>
<dbReference type="CDD" id="cd20071">
    <property type="entry name" value="SET_SMYD"/>
    <property type="match status" value="1"/>
</dbReference>
<evidence type="ECO:0000259" key="1">
    <source>
        <dbReference type="PROSITE" id="PS50280"/>
    </source>
</evidence>
<dbReference type="PANTHER" id="PTHR47332:SF4">
    <property type="entry name" value="SET DOMAIN-CONTAINING PROTEIN 5"/>
    <property type="match status" value="1"/>
</dbReference>
<feature type="domain" description="SET" evidence="1">
    <location>
        <begin position="28"/>
        <end position="201"/>
    </location>
</feature>